<gene>
    <name evidence="1" type="ORF">BACCIP111899_01297</name>
</gene>
<name>A0ABM8Y8Q6_9BACI</name>
<reference evidence="1 2" key="1">
    <citation type="submission" date="2021-10" db="EMBL/GenBank/DDBJ databases">
        <authorList>
            <person name="Criscuolo A."/>
        </authorList>
    </citation>
    <scope>NUCLEOTIDE SEQUENCE [LARGE SCALE GENOMIC DNA]</scope>
    <source>
        <strain evidence="2">CIP 111899</strain>
    </source>
</reference>
<comment type="caution">
    <text evidence="1">The sequence shown here is derived from an EMBL/GenBank/DDBJ whole genome shotgun (WGS) entry which is preliminary data.</text>
</comment>
<evidence type="ECO:0008006" key="3">
    <source>
        <dbReference type="Google" id="ProtNLM"/>
    </source>
</evidence>
<sequence length="373" mass="44851">MNTLMFIKKKISLFIRKPVLPAQRFRYKKIVDNKFQAAKNHNLKYLYDKQDESQWKNAFYKMMCINKNTYEILCAFTENQIDLVNSTSQKKEGPILISIVKNEKKRIKTFLNHYRDMGFQHFAILDNNSNDGTREWLCQQEDCDVFYTSEPYSTQKREAWINRLLSYYGYNQWYLVVDSDEHFVYPEMESKNINNFISIIRERGYERVRSVMLDMYPKDNINLTASEQDEDYTSKYCYFDKDSYKVTKEYFGLMVSGGPRKRIFNLDVYLTKHPLFYFRPGDIQGHSHYQYPYQKNKNLSCFTALLHYKFLSSDINKYEQRVKEGNFYNGSEEYKQYLKLFNNHSDFTFLYDGSTKYQNSNSLLEVEIIEKIN</sequence>
<dbReference type="Proteomes" id="UP000789423">
    <property type="component" value="Unassembled WGS sequence"/>
</dbReference>
<organism evidence="1 2">
    <name type="scientific">Bacillus rhizoplanae</name>
    <dbReference type="NCBI Taxonomy" id="2880966"/>
    <lineage>
        <taxon>Bacteria</taxon>
        <taxon>Bacillati</taxon>
        <taxon>Bacillota</taxon>
        <taxon>Bacilli</taxon>
        <taxon>Bacillales</taxon>
        <taxon>Bacillaceae</taxon>
        <taxon>Bacillus</taxon>
    </lineage>
</organism>
<accession>A0ABM8Y8Q6</accession>
<evidence type="ECO:0000313" key="2">
    <source>
        <dbReference type="Proteomes" id="UP000789423"/>
    </source>
</evidence>
<evidence type="ECO:0000313" key="1">
    <source>
        <dbReference type="EMBL" id="CAG9612125.1"/>
    </source>
</evidence>
<dbReference type="Pfam" id="PF13704">
    <property type="entry name" value="Glyco_tranf_2_4"/>
    <property type="match status" value="1"/>
</dbReference>
<dbReference type="EMBL" id="CAKJTI010000004">
    <property type="protein sequence ID" value="CAG9612125.1"/>
    <property type="molecule type" value="Genomic_DNA"/>
</dbReference>
<dbReference type="RefSeq" id="WP_230574328.1">
    <property type="nucleotide sequence ID" value="NZ_CAKJTI010000004.1"/>
</dbReference>
<protein>
    <recommendedName>
        <fullName evidence="3">Glycosyl transferase family 2</fullName>
    </recommendedName>
</protein>
<proteinExistence type="predicted"/>
<keyword evidence="2" id="KW-1185">Reference proteome</keyword>